<name>A0A1M5XQE1_9BACT</name>
<keyword evidence="20" id="KW-1185">Reference proteome</keyword>
<gene>
    <name evidence="19" type="ORF">SAMN02745124_03250</name>
</gene>
<dbReference type="OrthoDB" id="9786429at2"/>
<reference evidence="19 20" key="1">
    <citation type="submission" date="2016-11" db="EMBL/GenBank/DDBJ databases">
        <authorList>
            <person name="Jaros S."/>
            <person name="Januszkiewicz K."/>
            <person name="Wedrychowicz H."/>
        </authorList>
    </citation>
    <scope>NUCLEOTIDE SEQUENCE [LARGE SCALE GENOMIC DNA]</scope>
    <source>
        <strain evidence="19 20">DSM 9705</strain>
    </source>
</reference>
<evidence type="ECO:0000256" key="7">
    <source>
        <dbReference type="ARBA" id="ARBA00022827"/>
    </source>
</evidence>
<evidence type="ECO:0000313" key="19">
    <source>
        <dbReference type="EMBL" id="SHI01969.1"/>
    </source>
</evidence>
<dbReference type="InterPro" id="IPR050151">
    <property type="entry name" value="Class-I_Pyr_Nuc-Dis_Oxidored"/>
</dbReference>
<dbReference type="InterPro" id="IPR023753">
    <property type="entry name" value="FAD/NAD-binding_dom"/>
</dbReference>
<dbReference type="PRINTS" id="PR00411">
    <property type="entry name" value="PNDRDTASEI"/>
</dbReference>
<dbReference type="InterPro" id="IPR006258">
    <property type="entry name" value="Lipoamide_DH"/>
</dbReference>
<evidence type="ECO:0000256" key="4">
    <source>
        <dbReference type="ARBA" id="ARBA00016961"/>
    </source>
</evidence>
<comment type="cofactor">
    <cofactor evidence="14 16">
        <name>FAD</name>
        <dbReference type="ChEBI" id="CHEBI:57692"/>
    </cofactor>
    <text evidence="14 16">Binds 1 FAD per subunit.</text>
</comment>
<dbReference type="NCBIfam" id="TIGR01350">
    <property type="entry name" value="lipoamide_DH"/>
    <property type="match status" value="1"/>
</dbReference>
<feature type="binding site" evidence="14">
    <location>
        <position position="273"/>
    </location>
    <ligand>
        <name>NAD(+)</name>
        <dbReference type="ChEBI" id="CHEBI:57540"/>
    </ligand>
</feature>
<keyword evidence="8 16" id="KW-0560">Oxidoreductase</keyword>
<comment type="miscellaneous">
    <text evidence="16">The active site is a redox-active disulfide bond.</text>
</comment>
<evidence type="ECO:0000256" key="6">
    <source>
        <dbReference type="ARBA" id="ARBA00022630"/>
    </source>
</evidence>
<dbReference type="STRING" id="1121409.SAMN02745124_03250"/>
<evidence type="ECO:0000259" key="17">
    <source>
        <dbReference type="Pfam" id="PF02852"/>
    </source>
</evidence>
<dbReference type="EC" id="1.8.1.4" evidence="3 16"/>
<dbReference type="PANTHER" id="PTHR22912:SF224">
    <property type="entry name" value="DIHYDROLIPOYL DEHYDROGENASE"/>
    <property type="match status" value="1"/>
</dbReference>
<sequence length="467" mass="49242">MLSVKRRNDEYDLLVVGGGPGGYVAAIRAAQLGKRVACVEKGRTLGGTCLNVGCIPSKALLESSAKYHECTAALADHGITAEGVSFDLKKMMDRKETIIQTLASGIDFLFKKNRIQRFSGIAHLLDNRMVQITGESDVKVHAGAVLIATGSRAAAIPGVDFDGSRVVSSTEALAFSEVPRRLVVVGAGAIGLELGSVWLRLGAEVTVVESLDRILPAADKDISKQALRLFKKQGFKFVLGAGVEGVEPDGEGCRVTIAGRESLSADKVLLAAGRKPCIDGLGFTELGGRTDRWGFIEVDSCWQTSLPGVYAVGDVIGGAMLAHKASAEGLACVEKLFTGYGHVNYRALPSIVYTHPEVAFVGQTEESLTREGVPIKAGTCSFKANGRALALGDADGLIKVIAHRDTDRLLGVHMIGGQAGDLLAEAVAAMEFAASSEDLARVCHAHPTRSEALQEAARSIEQAAIHQ</sequence>
<evidence type="ECO:0000256" key="10">
    <source>
        <dbReference type="ARBA" id="ARBA00023157"/>
    </source>
</evidence>
<evidence type="ECO:0000256" key="9">
    <source>
        <dbReference type="ARBA" id="ARBA00023027"/>
    </source>
</evidence>
<evidence type="ECO:0000256" key="1">
    <source>
        <dbReference type="ARBA" id="ARBA00004496"/>
    </source>
</evidence>
<dbReference type="Pfam" id="PF07992">
    <property type="entry name" value="Pyr_redox_2"/>
    <property type="match status" value="1"/>
</dbReference>
<dbReference type="InterPro" id="IPR036188">
    <property type="entry name" value="FAD/NAD-bd_sf"/>
</dbReference>
<feature type="disulfide bond" description="Redox-active" evidence="15">
    <location>
        <begin position="49"/>
        <end position="54"/>
    </location>
</feature>
<comment type="similarity">
    <text evidence="2 16">Belongs to the class-I pyridine nucleotide-disulfide oxidoreductase family.</text>
</comment>
<proteinExistence type="inferred from homology"/>
<comment type="catalytic activity">
    <reaction evidence="12 16">
        <text>N(6)-[(R)-dihydrolipoyl]-L-lysyl-[protein] + NAD(+) = N(6)-[(R)-lipoyl]-L-lysyl-[protein] + NADH + H(+)</text>
        <dbReference type="Rhea" id="RHEA:15045"/>
        <dbReference type="Rhea" id="RHEA-COMP:10474"/>
        <dbReference type="Rhea" id="RHEA-COMP:10475"/>
        <dbReference type="ChEBI" id="CHEBI:15378"/>
        <dbReference type="ChEBI" id="CHEBI:57540"/>
        <dbReference type="ChEBI" id="CHEBI:57945"/>
        <dbReference type="ChEBI" id="CHEBI:83099"/>
        <dbReference type="ChEBI" id="CHEBI:83100"/>
        <dbReference type="EC" id="1.8.1.4"/>
    </reaction>
</comment>
<evidence type="ECO:0000256" key="14">
    <source>
        <dbReference type="PIRSR" id="PIRSR000350-3"/>
    </source>
</evidence>
<feature type="binding site" evidence="14">
    <location>
        <begin position="320"/>
        <end position="323"/>
    </location>
    <ligand>
        <name>FAD</name>
        <dbReference type="ChEBI" id="CHEBI:57692"/>
    </ligand>
</feature>
<dbReference type="InterPro" id="IPR004099">
    <property type="entry name" value="Pyr_nucl-diS_OxRdtase_dimer"/>
</dbReference>
<keyword evidence="11 16" id="KW-0676">Redox-active center</keyword>
<keyword evidence="10" id="KW-1015">Disulfide bond</keyword>
<dbReference type="Proteomes" id="UP000184139">
    <property type="component" value="Unassembled WGS sequence"/>
</dbReference>
<dbReference type="SUPFAM" id="SSF55424">
    <property type="entry name" value="FAD/NAD-linked reductases, dimerisation (C-terminal) domain"/>
    <property type="match status" value="1"/>
</dbReference>
<dbReference type="GO" id="GO:0005737">
    <property type="term" value="C:cytoplasm"/>
    <property type="evidence" value="ECO:0007669"/>
    <property type="project" value="UniProtKB-SubCell"/>
</dbReference>
<dbReference type="PANTHER" id="PTHR22912">
    <property type="entry name" value="DISULFIDE OXIDOREDUCTASE"/>
    <property type="match status" value="1"/>
</dbReference>
<organism evidence="19 20">
    <name type="scientific">Desulfofustis glycolicus DSM 9705</name>
    <dbReference type="NCBI Taxonomy" id="1121409"/>
    <lineage>
        <taxon>Bacteria</taxon>
        <taxon>Pseudomonadati</taxon>
        <taxon>Thermodesulfobacteriota</taxon>
        <taxon>Desulfobulbia</taxon>
        <taxon>Desulfobulbales</taxon>
        <taxon>Desulfocapsaceae</taxon>
        <taxon>Desulfofustis</taxon>
    </lineage>
</organism>
<dbReference type="InterPro" id="IPR001100">
    <property type="entry name" value="Pyr_nuc-diS_OxRdtase"/>
</dbReference>
<dbReference type="AlphaFoldDB" id="A0A1M5XQE1"/>
<comment type="subcellular location">
    <subcellularLocation>
        <location evidence="1">Cytoplasm</location>
    </subcellularLocation>
</comment>
<dbReference type="PRINTS" id="PR00368">
    <property type="entry name" value="FADPNR"/>
</dbReference>
<dbReference type="RefSeq" id="WP_073377640.1">
    <property type="nucleotide sequence ID" value="NZ_FQXS01000022.1"/>
</dbReference>
<feature type="binding site" evidence="14">
    <location>
        <position position="314"/>
    </location>
    <ligand>
        <name>FAD</name>
        <dbReference type="ChEBI" id="CHEBI:57692"/>
    </ligand>
</feature>
<dbReference type="PROSITE" id="PS00076">
    <property type="entry name" value="PYRIDINE_REDOX_1"/>
    <property type="match status" value="1"/>
</dbReference>
<evidence type="ECO:0000256" key="3">
    <source>
        <dbReference type="ARBA" id="ARBA00012608"/>
    </source>
</evidence>
<feature type="domain" description="Pyridine nucleotide-disulphide oxidoreductase dimerisation" evidence="17">
    <location>
        <begin position="349"/>
        <end position="457"/>
    </location>
</feature>
<dbReference type="GO" id="GO:0004148">
    <property type="term" value="F:dihydrolipoyl dehydrogenase (NADH) activity"/>
    <property type="evidence" value="ECO:0007669"/>
    <property type="project" value="UniProtKB-EC"/>
</dbReference>
<evidence type="ECO:0000259" key="18">
    <source>
        <dbReference type="Pfam" id="PF07992"/>
    </source>
</evidence>
<evidence type="ECO:0000313" key="20">
    <source>
        <dbReference type="Proteomes" id="UP000184139"/>
    </source>
</evidence>
<dbReference type="Pfam" id="PF02852">
    <property type="entry name" value="Pyr_redox_dim"/>
    <property type="match status" value="1"/>
</dbReference>
<feature type="domain" description="FAD/NAD(P)-binding" evidence="18">
    <location>
        <begin position="11"/>
        <end position="329"/>
    </location>
</feature>
<dbReference type="InterPro" id="IPR012999">
    <property type="entry name" value="Pyr_OxRdtase_I_AS"/>
</dbReference>
<feature type="active site" description="Proton acceptor" evidence="13">
    <location>
        <position position="446"/>
    </location>
</feature>
<evidence type="ECO:0000256" key="11">
    <source>
        <dbReference type="ARBA" id="ARBA00023284"/>
    </source>
</evidence>
<accession>A0A1M5XQE1</accession>
<dbReference type="InterPro" id="IPR016156">
    <property type="entry name" value="FAD/NAD-linked_Rdtase_dimer_sf"/>
</dbReference>
<evidence type="ECO:0000256" key="12">
    <source>
        <dbReference type="ARBA" id="ARBA00049187"/>
    </source>
</evidence>
<dbReference type="Gene3D" id="3.30.390.30">
    <property type="match status" value="1"/>
</dbReference>
<evidence type="ECO:0000256" key="16">
    <source>
        <dbReference type="RuleBase" id="RU003692"/>
    </source>
</evidence>
<dbReference type="PIRSF" id="PIRSF000350">
    <property type="entry name" value="Mercury_reductase_MerA"/>
    <property type="match status" value="1"/>
</dbReference>
<dbReference type="GO" id="GO:0006103">
    <property type="term" value="P:2-oxoglutarate metabolic process"/>
    <property type="evidence" value="ECO:0007669"/>
    <property type="project" value="TreeGrafter"/>
</dbReference>
<dbReference type="GO" id="GO:0050660">
    <property type="term" value="F:flavin adenine dinucleotide binding"/>
    <property type="evidence" value="ECO:0007669"/>
    <property type="project" value="InterPro"/>
</dbReference>
<feature type="binding site" evidence="14">
    <location>
        <begin position="186"/>
        <end position="193"/>
    </location>
    <ligand>
        <name>NAD(+)</name>
        <dbReference type="ChEBI" id="CHEBI:57540"/>
    </ligand>
</feature>
<dbReference type="SUPFAM" id="SSF51905">
    <property type="entry name" value="FAD/NAD(P)-binding domain"/>
    <property type="match status" value="1"/>
</dbReference>
<dbReference type="FunFam" id="3.30.390.30:FF:000001">
    <property type="entry name" value="Dihydrolipoyl dehydrogenase"/>
    <property type="match status" value="1"/>
</dbReference>
<feature type="binding site" evidence="14">
    <location>
        <position position="209"/>
    </location>
    <ligand>
        <name>NAD(+)</name>
        <dbReference type="ChEBI" id="CHEBI:57540"/>
    </ligand>
</feature>
<keyword evidence="7 14" id="KW-0274">FAD</keyword>
<keyword evidence="5" id="KW-0963">Cytoplasm</keyword>
<keyword evidence="6 16" id="KW-0285">Flavoprotein</keyword>
<evidence type="ECO:0000256" key="5">
    <source>
        <dbReference type="ARBA" id="ARBA00022490"/>
    </source>
</evidence>
<keyword evidence="14" id="KW-0547">Nucleotide-binding</keyword>
<feature type="binding site" evidence="14">
    <location>
        <begin position="149"/>
        <end position="151"/>
    </location>
    <ligand>
        <name>FAD</name>
        <dbReference type="ChEBI" id="CHEBI:57692"/>
    </ligand>
</feature>
<dbReference type="Gene3D" id="3.50.50.60">
    <property type="entry name" value="FAD/NAD(P)-binding domain"/>
    <property type="match status" value="2"/>
</dbReference>
<dbReference type="EMBL" id="FQXS01000022">
    <property type="protein sequence ID" value="SHI01969.1"/>
    <property type="molecule type" value="Genomic_DNA"/>
</dbReference>
<protein>
    <recommendedName>
        <fullName evidence="4 16">Dihydrolipoyl dehydrogenase</fullName>
        <ecNumber evidence="3 16">1.8.1.4</ecNumber>
    </recommendedName>
</protein>
<evidence type="ECO:0000256" key="2">
    <source>
        <dbReference type="ARBA" id="ARBA00007532"/>
    </source>
</evidence>
<evidence type="ECO:0000256" key="13">
    <source>
        <dbReference type="PIRSR" id="PIRSR000350-2"/>
    </source>
</evidence>
<evidence type="ECO:0000256" key="8">
    <source>
        <dbReference type="ARBA" id="ARBA00023002"/>
    </source>
</evidence>
<evidence type="ECO:0000256" key="15">
    <source>
        <dbReference type="PIRSR" id="PIRSR000350-4"/>
    </source>
</evidence>
<keyword evidence="9 14" id="KW-0520">NAD</keyword>
<feature type="binding site" evidence="14">
    <location>
        <position position="58"/>
    </location>
    <ligand>
        <name>FAD</name>
        <dbReference type="ChEBI" id="CHEBI:57692"/>
    </ligand>
</feature>